<protein>
    <submittedName>
        <fullName evidence="2">Uncharacterized protein</fullName>
    </submittedName>
</protein>
<evidence type="ECO:0000256" key="1">
    <source>
        <dbReference type="SAM" id="Phobius"/>
    </source>
</evidence>
<evidence type="ECO:0000313" key="3">
    <source>
        <dbReference type="Proteomes" id="UP000178636"/>
    </source>
</evidence>
<keyword evidence="1" id="KW-1133">Transmembrane helix</keyword>
<dbReference type="EMBL" id="MHLO01000040">
    <property type="protein sequence ID" value="OGZ11056.1"/>
    <property type="molecule type" value="Genomic_DNA"/>
</dbReference>
<evidence type="ECO:0000313" key="2">
    <source>
        <dbReference type="EMBL" id="OGZ11056.1"/>
    </source>
</evidence>
<gene>
    <name evidence="2" type="ORF">A3C93_01640</name>
</gene>
<sequence length="177" mass="19820">MDTIPVGPSFNPTTQGKVHPLQKDDENFLGYFNKRFFEQGITHASKRIVLDDPENPYRNLHESIRCYPVFVNHIEALERHYALRVGVVAKEAVCRLREALAQERVGKQLRMGRFNRIGLGTSFLLLASTLCLEGAMDAPLFLVVVLLALAGLAIFSVRTIRDLLGLGRSPTNSSRTK</sequence>
<accession>A0A1G2DBT2</accession>
<comment type="caution">
    <text evidence="2">The sequence shown here is derived from an EMBL/GenBank/DDBJ whole genome shotgun (WGS) entry which is preliminary data.</text>
</comment>
<reference evidence="2 3" key="1">
    <citation type="journal article" date="2016" name="Nat. Commun.">
        <title>Thousands of microbial genomes shed light on interconnected biogeochemical processes in an aquifer system.</title>
        <authorList>
            <person name="Anantharaman K."/>
            <person name="Brown C.T."/>
            <person name="Hug L.A."/>
            <person name="Sharon I."/>
            <person name="Castelle C.J."/>
            <person name="Probst A.J."/>
            <person name="Thomas B.C."/>
            <person name="Singh A."/>
            <person name="Wilkins M.J."/>
            <person name="Karaoz U."/>
            <person name="Brodie E.L."/>
            <person name="Williams K.H."/>
            <person name="Hubbard S.S."/>
            <person name="Banfield J.F."/>
        </authorList>
    </citation>
    <scope>NUCLEOTIDE SEQUENCE [LARGE SCALE GENOMIC DNA]</scope>
</reference>
<keyword evidence="1" id="KW-0472">Membrane</keyword>
<feature type="transmembrane region" description="Helical" evidence="1">
    <location>
        <begin position="141"/>
        <end position="160"/>
    </location>
</feature>
<dbReference type="Proteomes" id="UP000178636">
    <property type="component" value="Unassembled WGS sequence"/>
</dbReference>
<keyword evidence="1" id="KW-0812">Transmembrane</keyword>
<feature type="transmembrane region" description="Helical" evidence="1">
    <location>
        <begin position="117"/>
        <end position="135"/>
    </location>
</feature>
<dbReference type="AlphaFoldDB" id="A0A1G2DBT2"/>
<dbReference type="STRING" id="1798664.A3C93_01640"/>
<name>A0A1G2DBT2_9BACT</name>
<proteinExistence type="predicted"/>
<organism evidence="2 3">
    <name type="scientific">Candidatus Lloydbacteria bacterium RIFCSPHIGHO2_02_FULL_54_17</name>
    <dbReference type="NCBI Taxonomy" id="1798664"/>
    <lineage>
        <taxon>Bacteria</taxon>
        <taxon>Candidatus Lloydiibacteriota</taxon>
    </lineage>
</organism>